<organism evidence="1">
    <name type="scientific">Capitella teleta</name>
    <name type="common">Polychaete worm</name>
    <dbReference type="NCBI Taxonomy" id="283909"/>
    <lineage>
        <taxon>Eukaryota</taxon>
        <taxon>Metazoa</taxon>
        <taxon>Spiralia</taxon>
        <taxon>Lophotrochozoa</taxon>
        <taxon>Annelida</taxon>
        <taxon>Polychaeta</taxon>
        <taxon>Sedentaria</taxon>
        <taxon>Scolecida</taxon>
        <taxon>Capitellidae</taxon>
        <taxon>Capitella</taxon>
    </lineage>
</organism>
<gene>
    <name evidence="1" type="ORF">CAPTEDRAFT_227481</name>
</gene>
<sequence>MPHGSVWWYPNYVEYGTGLNPPRTWPAVKEQYRRPDSVKELRHYDLPTTENMDALYFRYPRLLPPKYRGLFRDKPHCVSKYYPEEMDLPEGKARGFHGRQYYEDGLPQFKYNGRKSNELHYLESVPYAPTTAHSQPTQVECRLDTPKEVNDLKTSHDPSLPRIIPENSVEWDVI</sequence>
<dbReference type="EMBL" id="AMQN01005696">
    <property type="status" value="NOT_ANNOTATED_CDS"/>
    <property type="molecule type" value="Genomic_DNA"/>
</dbReference>
<proteinExistence type="predicted"/>
<accession>R7UZ74</accession>
<name>R7UZ74_CAPTE</name>
<evidence type="ECO:0000313" key="2">
    <source>
        <dbReference type="EnsemblMetazoa" id="CapteP227481"/>
    </source>
</evidence>
<dbReference type="HOGENOM" id="CLU_1541571_0_0_1"/>
<reference evidence="1 3" key="2">
    <citation type="journal article" date="2013" name="Nature">
        <title>Insights into bilaterian evolution from three spiralian genomes.</title>
        <authorList>
            <person name="Simakov O."/>
            <person name="Marletaz F."/>
            <person name="Cho S.J."/>
            <person name="Edsinger-Gonzales E."/>
            <person name="Havlak P."/>
            <person name="Hellsten U."/>
            <person name="Kuo D.H."/>
            <person name="Larsson T."/>
            <person name="Lv J."/>
            <person name="Arendt D."/>
            <person name="Savage R."/>
            <person name="Osoegawa K."/>
            <person name="de Jong P."/>
            <person name="Grimwood J."/>
            <person name="Chapman J.A."/>
            <person name="Shapiro H."/>
            <person name="Aerts A."/>
            <person name="Otillar R.P."/>
            <person name="Terry A.Y."/>
            <person name="Boore J.L."/>
            <person name="Grigoriev I.V."/>
            <person name="Lindberg D.R."/>
            <person name="Seaver E.C."/>
            <person name="Weisblat D.A."/>
            <person name="Putnam N.H."/>
            <person name="Rokhsar D.S."/>
        </authorList>
    </citation>
    <scope>NUCLEOTIDE SEQUENCE</scope>
    <source>
        <strain evidence="1 3">I ESC-2004</strain>
    </source>
</reference>
<evidence type="ECO:0000313" key="3">
    <source>
        <dbReference type="Proteomes" id="UP000014760"/>
    </source>
</evidence>
<reference evidence="3" key="1">
    <citation type="submission" date="2012-12" db="EMBL/GenBank/DDBJ databases">
        <authorList>
            <person name="Hellsten U."/>
            <person name="Grimwood J."/>
            <person name="Chapman J.A."/>
            <person name="Shapiro H."/>
            <person name="Aerts A."/>
            <person name="Otillar R.P."/>
            <person name="Terry A.Y."/>
            <person name="Boore J.L."/>
            <person name="Simakov O."/>
            <person name="Marletaz F."/>
            <person name="Cho S.-J."/>
            <person name="Edsinger-Gonzales E."/>
            <person name="Havlak P."/>
            <person name="Kuo D.-H."/>
            <person name="Larsson T."/>
            <person name="Lv J."/>
            <person name="Arendt D."/>
            <person name="Savage R."/>
            <person name="Osoegawa K."/>
            <person name="de Jong P."/>
            <person name="Lindberg D.R."/>
            <person name="Seaver E.C."/>
            <person name="Weisblat D.A."/>
            <person name="Putnam N.H."/>
            <person name="Grigoriev I.V."/>
            <person name="Rokhsar D.S."/>
        </authorList>
    </citation>
    <scope>NUCLEOTIDE SEQUENCE</scope>
    <source>
        <strain evidence="3">I ESC-2004</strain>
    </source>
</reference>
<dbReference type="Proteomes" id="UP000014760">
    <property type="component" value="Unassembled WGS sequence"/>
</dbReference>
<dbReference type="EnsemblMetazoa" id="CapteT227481">
    <property type="protein sequence ID" value="CapteP227481"/>
    <property type="gene ID" value="CapteG227481"/>
</dbReference>
<evidence type="ECO:0000313" key="1">
    <source>
        <dbReference type="EMBL" id="ELU11609.1"/>
    </source>
</evidence>
<dbReference type="EMBL" id="KB296584">
    <property type="protein sequence ID" value="ELU11609.1"/>
    <property type="molecule type" value="Genomic_DNA"/>
</dbReference>
<dbReference type="AlphaFoldDB" id="R7UZ74"/>
<protein>
    <submittedName>
        <fullName evidence="1 2">Uncharacterized protein</fullName>
    </submittedName>
</protein>
<keyword evidence="3" id="KW-1185">Reference proteome</keyword>
<reference evidence="2" key="3">
    <citation type="submission" date="2015-06" db="UniProtKB">
        <authorList>
            <consortium name="EnsemblMetazoa"/>
        </authorList>
    </citation>
    <scope>IDENTIFICATION</scope>
</reference>